<proteinExistence type="predicted"/>
<dbReference type="InterPro" id="IPR002575">
    <property type="entry name" value="Aminoglycoside_PTrfase"/>
</dbReference>
<dbReference type="Pfam" id="PF01636">
    <property type="entry name" value="APH"/>
    <property type="match status" value="1"/>
</dbReference>
<dbReference type="Proteomes" id="UP000010467">
    <property type="component" value="Chromosome"/>
</dbReference>
<evidence type="ECO:0000313" key="3">
    <source>
        <dbReference type="Proteomes" id="UP000010467"/>
    </source>
</evidence>
<dbReference type="Gene3D" id="3.90.550.10">
    <property type="entry name" value="Spore Coat Polysaccharide Biosynthesis Protein SpsA, Chain A"/>
    <property type="match status" value="1"/>
</dbReference>
<dbReference type="RefSeq" id="WP_015234810.1">
    <property type="nucleotide sequence ID" value="NC_019793.1"/>
</dbReference>
<name>L0A0G2_DEIPD</name>
<dbReference type="SUPFAM" id="SSF53448">
    <property type="entry name" value="Nucleotide-diphospho-sugar transferases"/>
    <property type="match status" value="1"/>
</dbReference>
<dbReference type="STRING" id="937777.Deipe_0932"/>
<dbReference type="InterPro" id="IPR011009">
    <property type="entry name" value="Kinase-like_dom_sf"/>
</dbReference>
<reference evidence="3" key="1">
    <citation type="submission" date="2012-03" db="EMBL/GenBank/DDBJ databases">
        <title>Complete sequence of chromosome of Deinococcus peraridilitoris DSM 19664.</title>
        <authorList>
            <person name="Lucas S."/>
            <person name="Copeland A."/>
            <person name="Lapidus A."/>
            <person name="Glavina del Rio T."/>
            <person name="Dalin E."/>
            <person name="Tice H."/>
            <person name="Bruce D."/>
            <person name="Goodwin L."/>
            <person name="Pitluck S."/>
            <person name="Peters L."/>
            <person name="Mikhailova N."/>
            <person name="Lu M."/>
            <person name="Kyrpides N."/>
            <person name="Mavromatis K."/>
            <person name="Ivanova N."/>
            <person name="Brettin T."/>
            <person name="Detter J.C."/>
            <person name="Han C."/>
            <person name="Larimer F."/>
            <person name="Land M."/>
            <person name="Hauser L."/>
            <person name="Markowitz V."/>
            <person name="Cheng J.-F."/>
            <person name="Hugenholtz P."/>
            <person name="Woyke T."/>
            <person name="Wu D."/>
            <person name="Pukall R."/>
            <person name="Steenblock K."/>
            <person name="Brambilla E."/>
            <person name="Klenk H.-P."/>
            <person name="Eisen J.A."/>
        </authorList>
    </citation>
    <scope>NUCLEOTIDE SEQUENCE [LARGE SCALE GENOMIC DNA]</scope>
    <source>
        <strain evidence="3">DSM 19664 / LMG 22246 / CIP 109416 / KR-200</strain>
    </source>
</reference>
<dbReference type="HOGENOM" id="CLU_040642_0_0_0"/>
<gene>
    <name evidence="2" type="ordered locus">Deipe_0932</name>
</gene>
<evidence type="ECO:0000259" key="1">
    <source>
        <dbReference type="Pfam" id="PF01636"/>
    </source>
</evidence>
<protein>
    <submittedName>
        <fullName evidence="2">Nucleoside-diphosphate-sugar pyrophosphorylase family protein</fullName>
    </submittedName>
</protein>
<dbReference type="OrthoDB" id="9814110at2"/>
<dbReference type="AlphaFoldDB" id="L0A0G2"/>
<dbReference type="SUPFAM" id="SSF56112">
    <property type="entry name" value="Protein kinase-like (PK-like)"/>
    <property type="match status" value="1"/>
</dbReference>
<keyword evidence="3" id="KW-1185">Reference proteome</keyword>
<dbReference type="eggNOG" id="COG1208">
    <property type="taxonomic scope" value="Bacteria"/>
</dbReference>
<dbReference type="PATRIC" id="fig|937777.3.peg.939"/>
<dbReference type="KEGG" id="dpd:Deipe_0932"/>
<organism evidence="2 3">
    <name type="scientific">Deinococcus peraridilitoris (strain DSM 19664 / LMG 22246 / CIP 109416 / KR-200)</name>
    <dbReference type="NCBI Taxonomy" id="937777"/>
    <lineage>
        <taxon>Bacteria</taxon>
        <taxon>Thermotogati</taxon>
        <taxon>Deinococcota</taxon>
        <taxon>Deinococci</taxon>
        <taxon>Deinococcales</taxon>
        <taxon>Deinococcaceae</taxon>
        <taxon>Deinococcus</taxon>
    </lineage>
</organism>
<dbReference type="InterPro" id="IPR029044">
    <property type="entry name" value="Nucleotide-diphossugar_trans"/>
</dbReference>
<feature type="domain" description="Aminoglycoside phosphotransferase" evidence="1">
    <location>
        <begin position="245"/>
        <end position="459"/>
    </location>
</feature>
<evidence type="ECO:0000313" key="2">
    <source>
        <dbReference type="EMBL" id="AFZ66500.1"/>
    </source>
</evidence>
<accession>L0A0G2</accession>
<dbReference type="EMBL" id="CP003382">
    <property type="protein sequence ID" value="AFZ66500.1"/>
    <property type="molecule type" value="Genomic_DNA"/>
</dbReference>
<sequence>MTNPLLVIPTAQVIPIELQAEFGRLPSAMIPINNRPALSYILDAYGKLAMDVLVIAGEESQSLYELAARRRDPKLAVIEATGSASLAETVLRALDHTDGLEKHLVLNFGDTLVQRELAWCDCVVYARKEEVYRWTTFDVEDGRLVGLTEKLHEKEDATSRNVFVGVFEIARSGDFAIRLRDAVARADDDIDPFYLALQSYLDARCDEGVVVRYEEVATWYDFGHLDTYYATRRALSSGAREFNTVTIDAKRGTLLKRSRHKAKLRNEIAWYMRVPQSLQHYSPRIFDHSLDPEEPFVEMEYYGYPTLNDVYLHGAYSVGEWELILSAVGHFVDDAHEHTLEPDHPEALLGALHEMYENKTRDRLAPVLHDDRFESFCTSFQVNGEDVMGLDAFLRSFPHVAQACGLYVSPRFTVLHGDLCLSNILFDRRNGTIRLIDPRGDFGGFDVYGDFRYDLAKLSHSLHGDYDFLVNGLFDLDVAGREVRLEMHYGPRHQAIKTLFDRWLDRRFATEVTRIRLIESLLFLSMVPLHADRFRSQQAFLVRGLQIYSSIVKSLPASLEGEPSRV</sequence>